<dbReference type="AlphaFoldDB" id="A0AAV8RLE0"/>
<reference evidence="1 2" key="1">
    <citation type="submission" date="2022-12" db="EMBL/GenBank/DDBJ databases">
        <title>Chromosome-scale assembly of the Ensete ventricosum genome.</title>
        <authorList>
            <person name="Dussert Y."/>
            <person name="Stocks J."/>
            <person name="Wendawek A."/>
            <person name="Woldeyes F."/>
            <person name="Nichols R.A."/>
            <person name="Borrell J.S."/>
        </authorList>
    </citation>
    <scope>NUCLEOTIDE SEQUENCE [LARGE SCALE GENOMIC DNA]</scope>
    <source>
        <strain evidence="2">cv. Maze</strain>
        <tissue evidence="1">Seeds</tissue>
    </source>
</reference>
<gene>
    <name evidence="1" type="ORF">OPV22_004804</name>
</gene>
<name>A0AAV8RLE0_ENSVE</name>
<proteinExistence type="predicted"/>
<accession>A0AAV8RLE0</accession>
<sequence length="132" mass="14647">MVGLVRAAAGETGEARDRVNCVSRFGVATPLACGNSGTSQQEMEELSCTPVKPKRRGAQGQPYRRGCSLPGLRRVGVLQRTQLGGRWKEHRSVNGRSSFFVSWTAEVKWLLQHSSIWRINAHAILQTKFQPN</sequence>
<evidence type="ECO:0000313" key="1">
    <source>
        <dbReference type="EMBL" id="KAJ8503918.1"/>
    </source>
</evidence>
<organism evidence="1 2">
    <name type="scientific">Ensete ventricosum</name>
    <name type="common">Abyssinian banana</name>
    <name type="synonym">Musa ensete</name>
    <dbReference type="NCBI Taxonomy" id="4639"/>
    <lineage>
        <taxon>Eukaryota</taxon>
        <taxon>Viridiplantae</taxon>
        <taxon>Streptophyta</taxon>
        <taxon>Embryophyta</taxon>
        <taxon>Tracheophyta</taxon>
        <taxon>Spermatophyta</taxon>
        <taxon>Magnoliopsida</taxon>
        <taxon>Liliopsida</taxon>
        <taxon>Zingiberales</taxon>
        <taxon>Musaceae</taxon>
        <taxon>Ensete</taxon>
    </lineage>
</organism>
<dbReference type="EMBL" id="JAQQAF010000002">
    <property type="protein sequence ID" value="KAJ8503918.1"/>
    <property type="molecule type" value="Genomic_DNA"/>
</dbReference>
<comment type="caution">
    <text evidence="1">The sequence shown here is derived from an EMBL/GenBank/DDBJ whole genome shotgun (WGS) entry which is preliminary data.</text>
</comment>
<keyword evidence="2" id="KW-1185">Reference proteome</keyword>
<dbReference type="Proteomes" id="UP001222027">
    <property type="component" value="Unassembled WGS sequence"/>
</dbReference>
<protein>
    <submittedName>
        <fullName evidence="1">Uncharacterized protein</fullName>
    </submittedName>
</protein>
<evidence type="ECO:0000313" key="2">
    <source>
        <dbReference type="Proteomes" id="UP001222027"/>
    </source>
</evidence>